<dbReference type="InterPro" id="IPR011101">
    <property type="entry name" value="DUF5131"/>
</dbReference>
<comment type="caution">
    <text evidence="5">The sequence shown here is derived from an EMBL/GenBank/DDBJ whole genome shotgun (WGS) entry which is preliminary data.</text>
</comment>
<dbReference type="STRING" id="1184151.AW736_19385"/>
<dbReference type="Proteomes" id="UP000078486">
    <property type="component" value="Unassembled WGS sequence"/>
</dbReference>
<evidence type="ECO:0000256" key="4">
    <source>
        <dbReference type="ARBA" id="ARBA00023136"/>
    </source>
</evidence>
<dbReference type="AlphaFoldDB" id="A0A178IEE3"/>
<evidence type="ECO:0000256" key="1">
    <source>
        <dbReference type="ARBA" id="ARBA00004141"/>
    </source>
</evidence>
<proteinExistence type="predicted"/>
<dbReference type="GO" id="GO:0016020">
    <property type="term" value="C:membrane"/>
    <property type="evidence" value="ECO:0007669"/>
    <property type="project" value="UniProtKB-SubCell"/>
</dbReference>
<name>A0A178IEE3_9BACT</name>
<reference evidence="5 6" key="1">
    <citation type="submission" date="2016-01" db="EMBL/GenBank/DDBJ databases">
        <title>High potential of lignocellulose degradation of a new Verrucomicrobia species.</title>
        <authorList>
            <person name="Wang Y."/>
            <person name="Shi Y."/>
            <person name="Qiu Z."/>
            <person name="Liu S."/>
            <person name="Yang H."/>
        </authorList>
    </citation>
    <scope>NUCLEOTIDE SEQUENCE [LARGE SCALE GENOMIC DNA]</scope>
    <source>
        <strain evidence="5 6">TSB47</strain>
    </source>
</reference>
<evidence type="ECO:0000256" key="3">
    <source>
        <dbReference type="ARBA" id="ARBA00022989"/>
    </source>
</evidence>
<evidence type="ECO:0000313" key="6">
    <source>
        <dbReference type="Proteomes" id="UP000078486"/>
    </source>
</evidence>
<dbReference type="PROSITE" id="PS01346">
    <property type="entry name" value="CLAUDIN"/>
    <property type="match status" value="1"/>
</dbReference>
<gene>
    <name evidence="5" type="ORF">AW736_19385</name>
</gene>
<accession>A0A178IEE3</accession>
<keyword evidence="3" id="KW-1133">Transmembrane helix</keyword>
<dbReference type="InterPro" id="IPR017974">
    <property type="entry name" value="Claudin_CS"/>
</dbReference>
<dbReference type="OrthoDB" id="9787478at2"/>
<evidence type="ECO:0008006" key="7">
    <source>
        <dbReference type="Google" id="ProtNLM"/>
    </source>
</evidence>
<protein>
    <recommendedName>
        <fullName evidence="7">DUF5131 family protein</fullName>
    </recommendedName>
</protein>
<evidence type="ECO:0000313" key="5">
    <source>
        <dbReference type="EMBL" id="OAM88382.1"/>
    </source>
</evidence>
<evidence type="ECO:0000256" key="2">
    <source>
        <dbReference type="ARBA" id="ARBA00022692"/>
    </source>
</evidence>
<organism evidence="5 6">
    <name type="scientific">Termitidicoccus mucosus</name>
    <dbReference type="NCBI Taxonomy" id="1184151"/>
    <lineage>
        <taxon>Bacteria</taxon>
        <taxon>Pseudomonadati</taxon>
        <taxon>Verrucomicrobiota</taxon>
        <taxon>Opitutia</taxon>
        <taxon>Opitutales</taxon>
        <taxon>Opitutaceae</taxon>
        <taxon>Termitidicoccus</taxon>
    </lineage>
</organism>
<keyword evidence="2" id="KW-0812">Transmembrane</keyword>
<dbReference type="RefSeq" id="WP_068771938.1">
    <property type="nucleotide sequence ID" value="NZ_CP109796.1"/>
</dbReference>
<comment type="subcellular location">
    <subcellularLocation>
        <location evidence="1">Membrane</location>
        <topology evidence="1">Multi-pass membrane protein</topology>
    </subcellularLocation>
</comment>
<dbReference type="EMBL" id="LRRQ01000137">
    <property type="protein sequence ID" value="OAM88382.1"/>
    <property type="molecule type" value="Genomic_DNA"/>
</dbReference>
<keyword evidence="4" id="KW-0472">Membrane</keyword>
<keyword evidence="6" id="KW-1185">Reference proteome</keyword>
<dbReference type="Pfam" id="PF07505">
    <property type="entry name" value="DUF5131"/>
    <property type="match status" value="1"/>
</dbReference>
<sequence length="263" mass="30359">MTGQYLLFEDDALPVLRRPPRTALWNLWHGCTRHSEGCLNCYVFRRDALHGIDSTAIRKTRDFLLPVQRNKAGAHVFPPGSFFYTCFTSDFLHPHCDAWRQEAWAVMRERADCHFLFLTKRIERFTDCLPPDWGDGYDNVTVGATCESQRQADFRLPFFKRCPLRHKIIIHEPLLTAMDISPWLDDGIEEVIAGGESGPAARPCRHEWLVSLRGQCERANVSFAFKQTGAVFVKDGRVYHIERRLQHSQAKKAGLDYRRKPGK</sequence>